<gene>
    <name evidence="2" type="ORF">PVK06_025861</name>
</gene>
<feature type="domain" description="RNase H type-1" evidence="1">
    <location>
        <begin position="32"/>
        <end position="100"/>
    </location>
</feature>
<keyword evidence="3" id="KW-1185">Reference proteome</keyword>
<proteinExistence type="predicted"/>
<protein>
    <recommendedName>
        <fullName evidence="1">RNase H type-1 domain-containing protein</fullName>
    </recommendedName>
</protein>
<dbReference type="PANTHER" id="PTHR47074">
    <property type="entry name" value="BNAC02G40300D PROTEIN"/>
    <property type="match status" value="1"/>
</dbReference>
<dbReference type="InterPro" id="IPR036397">
    <property type="entry name" value="RNaseH_sf"/>
</dbReference>
<dbReference type="InterPro" id="IPR002156">
    <property type="entry name" value="RNaseH_domain"/>
</dbReference>
<dbReference type="InterPro" id="IPR052929">
    <property type="entry name" value="RNase_H-like_EbsB-rel"/>
</dbReference>
<dbReference type="PANTHER" id="PTHR47074:SF61">
    <property type="entry name" value="RNASE H TYPE-1 DOMAIN-CONTAINING PROTEIN"/>
    <property type="match status" value="1"/>
</dbReference>
<evidence type="ECO:0000313" key="2">
    <source>
        <dbReference type="EMBL" id="KAK5810549.1"/>
    </source>
</evidence>
<dbReference type="InterPro" id="IPR044730">
    <property type="entry name" value="RNase_H-like_dom_plant"/>
</dbReference>
<organism evidence="2 3">
    <name type="scientific">Gossypium arboreum</name>
    <name type="common">Tree cotton</name>
    <name type="synonym">Gossypium nanking</name>
    <dbReference type="NCBI Taxonomy" id="29729"/>
    <lineage>
        <taxon>Eukaryota</taxon>
        <taxon>Viridiplantae</taxon>
        <taxon>Streptophyta</taxon>
        <taxon>Embryophyta</taxon>
        <taxon>Tracheophyta</taxon>
        <taxon>Spermatophyta</taxon>
        <taxon>Magnoliopsida</taxon>
        <taxon>eudicotyledons</taxon>
        <taxon>Gunneridae</taxon>
        <taxon>Pentapetalae</taxon>
        <taxon>rosids</taxon>
        <taxon>malvids</taxon>
        <taxon>Malvales</taxon>
        <taxon>Malvaceae</taxon>
        <taxon>Malvoideae</taxon>
        <taxon>Gossypium</taxon>
    </lineage>
</organism>
<dbReference type="Proteomes" id="UP001358586">
    <property type="component" value="Chromosome 8"/>
</dbReference>
<evidence type="ECO:0000259" key="1">
    <source>
        <dbReference type="Pfam" id="PF13456"/>
    </source>
</evidence>
<dbReference type="Gene3D" id="3.30.420.10">
    <property type="entry name" value="Ribonuclease H-like superfamily/Ribonuclease H"/>
    <property type="match status" value="1"/>
</dbReference>
<dbReference type="EMBL" id="JARKNE010000008">
    <property type="protein sequence ID" value="KAK5810549.1"/>
    <property type="molecule type" value="Genomic_DNA"/>
</dbReference>
<dbReference type="InterPro" id="IPR012337">
    <property type="entry name" value="RNaseH-like_sf"/>
</dbReference>
<sequence length="184" mass="20665">MLELDGLKLFIPVERLCIGSWVGSVGSRQKINFDAAFNKQLKESCSGFVIRNDKAQIIGSKIVMNSNIPSAFAAEAVACLHALQLGLHLGLKEVEIEGDSWTTCVFLFTNRDANKVAHLITSEGIRRRESTYLANQVFSGAVETVAEDRRRTESMRDLRSRRRGEEDGNVSLNLFVEDFSRRRE</sequence>
<reference evidence="2 3" key="1">
    <citation type="submission" date="2023-03" db="EMBL/GenBank/DDBJ databases">
        <title>WGS of Gossypium arboreum.</title>
        <authorList>
            <person name="Yu D."/>
        </authorList>
    </citation>
    <scope>NUCLEOTIDE SEQUENCE [LARGE SCALE GENOMIC DNA]</scope>
    <source>
        <tissue evidence="2">Leaf</tissue>
    </source>
</reference>
<comment type="caution">
    <text evidence="2">The sequence shown here is derived from an EMBL/GenBank/DDBJ whole genome shotgun (WGS) entry which is preliminary data.</text>
</comment>
<accession>A0ABR0NYU2</accession>
<evidence type="ECO:0000313" key="3">
    <source>
        <dbReference type="Proteomes" id="UP001358586"/>
    </source>
</evidence>
<dbReference type="Pfam" id="PF13456">
    <property type="entry name" value="RVT_3"/>
    <property type="match status" value="1"/>
</dbReference>
<dbReference type="CDD" id="cd06222">
    <property type="entry name" value="RNase_H_like"/>
    <property type="match status" value="1"/>
</dbReference>
<name>A0ABR0NYU2_GOSAR</name>
<dbReference type="SUPFAM" id="SSF53098">
    <property type="entry name" value="Ribonuclease H-like"/>
    <property type="match status" value="1"/>
</dbReference>